<dbReference type="GO" id="GO:0016020">
    <property type="term" value="C:membrane"/>
    <property type="evidence" value="ECO:0007669"/>
    <property type="project" value="UniProtKB-SubCell"/>
</dbReference>
<reference evidence="8" key="2">
    <citation type="journal article" date="2023" name="Infect Dis Poverty">
        <title>Chromosome-scale genome of the human blood fluke Schistosoma mekongi and its implications for public health.</title>
        <authorList>
            <person name="Zhou M."/>
            <person name="Xu L."/>
            <person name="Xu D."/>
            <person name="Chen W."/>
            <person name="Khan J."/>
            <person name="Hu Y."/>
            <person name="Huang H."/>
            <person name="Wei H."/>
            <person name="Zhang Y."/>
            <person name="Chusongsang P."/>
            <person name="Tanasarnprasert K."/>
            <person name="Hu X."/>
            <person name="Limpanont Y."/>
            <person name="Lv Z."/>
        </authorList>
    </citation>
    <scope>NUCLEOTIDE SEQUENCE</scope>
    <source>
        <strain evidence="8">LV_2022a</strain>
    </source>
</reference>
<evidence type="ECO:0000313" key="9">
    <source>
        <dbReference type="Proteomes" id="UP001292079"/>
    </source>
</evidence>
<evidence type="ECO:0000256" key="7">
    <source>
        <dbReference type="RuleBase" id="RU361218"/>
    </source>
</evidence>
<feature type="disulfide bond" evidence="6">
    <location>
        <begin position="149"/>
        <end position="168"/>
    </location>
</feature>
<name>A0AAE1Z5V6_SCHME</name>
<dbReference type="InterPro" id="IPR000301">
    <property type="entry name" value="Tetraspanin_animals"/>
</dbReference>
<reference evidence="8" key="1">
    <citation type="submission" date="2022-04" db="EMBL/GenBank/DDBJ databases">
        <authorList>
            <person name="Xu L."/>
            <person name="Lv Z."/>
        </authorList>
    </citation>
    <scope>NUCLEOTIDE SEQUENCE</scope>
    <source>
        <strain evidence="8">LV_2022a</strain>
    </source>
</reference>
<evidence type="ECO:0000256" key="2">
    <source>
        <dbReference type="ARBA" id="ARBA00006840"/>
    </source>
</evidence>
<accession>A0AAE1Z5V6</accession>
<feature type="transmembrane region" description="Helical" evidence="7">
    <location>
        <begin position="191"/>
        <end position="214"/>
    </location>
</feature>
<evidence type="ECO:0000256" key="3">
    <source>
        <dbReference type="ARBA" id="ARBA00022692"/>
    </source>
</evidence>
<feature type="non-terminal residue" evidence="8">
    <location>
        <position position="1"/>
    </location>
</feature>
<keyword evidence="9" id="KW-1185">Reference proteome</keyword>
<dbReference type="AlphaFoldDB" id="A0AAE1Z5V6"/>
<comment type="caution">
    <text evidence="8">The sequence shown here is derived from an EMBL/GenBank/DDBJ whole genome shotgun (WGS) entry which is preliminary data.</text>
</comment>
<dbReference type="PANTHER" id="PTHR19282">
    <property type="entry name" value="TETRASPANIN"/>
    <property type="match status" value="1"/>
</dbReference>
<evidence type="ECO:0000256" key="1">
    <source>
        <dbReference type="ARBA" id="ARBA00004141"/>
    </source>
</evidence>
<dbReference type="InterPro" id="IPR008952">
    <property type="entry name" value="Tetraspanin_EC2_sf"/>
</dbReference>
<proteinExistence type="inferred from homology"/>
<dbReference type="Proteomes" id="UP001292079">
    <property type="component" value="Unassembled WGS sequence"/>
</dbReference>
<keyword evidence="6" id="KW-1015">Disulfide bond</keyword>
<comment type="similarity">
    <text evidence="2 7">Belongs to the tetraspanin (TM4SF) family.</text>
</comment>
<comment type="subcellular location">
    <subcellularLocation>
        <location evidence="1 7">Membrane</location>
        <topology evidence="1 7">Multi-pass membrane protein</topology>
    </subcellularLocation>
</comment>
<dbReference type="EMBL" id="JALJAT010000260">
    <property type="protein sequence ID" value="KAK4467329.1"/>
    <property type="molecule type" value="Genomic_DNA"/>
</dbReference>
<protein>
    <recommendedName>
        <fullName evidence="7">Tetraspanin</fullName>
    </recommendedName>
</protein>
<dbReference type="PIRSF" id="PIRSF002419">
    <property type="entry name" value="Tetraspanin"/>
    <property type="match status" value="1"/>
</dbReference>
<dbReference type="SUPFAM" id="SSF48652">
    <property type="entry name" value="Tetraspanin"/>
    <property type="match status" value="1"/>
</dbReference>
<feature type="transmembrane region" description="Helical" evidence="7">
    <location>
        <begin position="87"/>
        <end position="110"/>
    </location>
</feature>
<dbReference type="CDD" id="cd03127">
    <property type="entry name" value="tetraspanin_LEL"/>
    <property type="match status" value="1"/>
</dbReference>
<dbReference type="Gene3D" id="1.10.1450.10">
    <property type="entry name" value="Tetraspanin"/>
    <property type="match status" value="1"/>
</dbReference>
<gene>
    <name evidence="8" type="ORF">MN116_008934</name>
</gene>
<feature type="transmembrane region" description="Helical" evidence="7">
    <location>
        <begin position="12"/>
        <end position="36"/>
    </location>
</feature>
<feature type="disulfide bond" evidence="6">
    <location>
        <begin position="148"/>
        <end position="179"/>
    </location>
</feature>
<evidence type="ECO:0000256" key="5">
    <source>
        <dbReference type="ARBA" id="ARBA00023136"/>
    </source>
</evidence>
<keyword evidence="5 7" id="KW-0472">Membrane</keyword>
<organism evidence="8 9">
    <name type="scientific">Schistosoma mekongi</name>
    <name type="common">Parasitic worm</name>
    <dbReference type="NCBI Taxonomy" id="38744"/>
    <lineage>
        <taxon>Eukaryota</taxon>
        <taxon>Metazoa</taxon>
        <taxon>Spiralia</taxon>
        <taxon>Lophotrochozoa</taxon>
        <taxon>Platyhelminthes</taxon>
        <taxon>Trematoda</taxon>
        <taxon>Digenea</taxon>
        <taxon>Strigeidida</taxon>
        <taxon>Schistosomatoidea</taxon>
        <taxon>Schistosomatidae</taxon>
        <taxon>Schistosoma</taxon>
    </lineage>
</organism>
<dbReference type="InterPro" id="IPR018499">
    <property type="entry name" value="Tetraspanin/Peripherin"/>
</dbReference>
<evidence type="ECO:0000256" key="4">
    <source>
        <dbReference type="ARBA" id="ARBA00022989"/>
    </source>
</evidence>
<keyword evidence="3 7" id="KW-0812">Transmembrane</keyword>
<evidence type="ECO:0000256" key="6">
    <source>
        <dbReference type="PIRSR" id="PIRSR002419-1"/>
    </source>
</evidence>
<dbReference type="Pfam" id="PF00335">
    <property type="entry name" value="Tetraspanin"/>
    <property type="match status" value="1"/>
</dbReference>
<keyword evidence="4 7" id="KW-1133">Transmembrane helix</keyword>
<sequence length="226" mass="25560">NRKMKLLLPQQTWKWLFVVCNIIFVIFGIILLVYGITPGRLLSQFSDVLLITKPEIFTSASVSGGIQLVAALIGMIGLLLQHKILIYAHLLALLIPTFMEICVAIISAAMDHKFHPSVHQSLNSSVKAYYSSNEARQQLDKLQREFKCCGANSSMDYYNETFLMPSSCRLNYQIYQRGCIEAINEFVQQSIHILVCLCFSFAIIQTIYLIILLLKNCQSNAKVDSD</sequence>
<evidence type="ECO:0000313" key="8">
    <source>
        <dbReference type="EMBL" id="KAK4467329.1"/>
    </source>
</evidence>
<feature type="transmembrane region" description="Helical" evidence="7">
    <location>
        <begin position="56"/>
        <end position="80"/>
    </location>
</feature>